<dbReference type="Gene3D" id="3.30.1440.10">
    <property type="match status" value="2"/>
</dbReference>
<dbReference type="InterPro" id="IPR022803">
    <property type="entry name" value="Ribosomal_uL5_dom_sf"/>
</dbReference>
<reference evidence="6 7" key="1">
    <citation type="submission" date="2022-12" db="EMBL/GenBank/DDBJ databases">
        <title>Chromosome-level genome of Tegillarca granosa.</title>
        <authorList>
            <person name="Kim J."/>
        </authorList>
    </citation>
    <scope>NUCLEOTIDE SEQUENCE [LARGE SCALE GENOMIC DNA]</scope>
    <source>
        <strain evidence="6">Teg-2019</strain>
        <tissue evidence="6">Adductor muscle</tissue>
    </source>
</reference>
<dbReference type="Pfam" id="PF00673">
    <property type="entry name" value="Ribosomal_L5_C"/>
    <property type="match status" value="1"/>
</dbReference>
<evidence type="ECO:0000256" key="4">
    <source>
        <dbReference type="RuleBase" id="RU003930"/>
    </source>
</evidence>
<keyword evidence="2 4" id="KW-0689">Ribosomal protein</keyword>
<dbReference type="InterPro" id="IPR031309">
    <property type="entry name" value="Ribosomal_uL5_C"/>
</dbReference>
<dbReference type="EMBL" id="JARBDR010000018">
    <property type="protein sequence ID" value="KAJ8321916.1"/>
    <property type="molecule type" value="Genomic_DNA"/>
</dbReference>
<keyword evidence="3 4" id="KW-0687">Ribonucleoprotein</keyword>
<evidence type="ECO:0000313" key="6">
    <source>
        <dbReference type="EMBL" id="KAJ8321916.1"/>
    </source>
</evidence>
<proteinExistence type="inferred from homology"/>
<comment type="similarity">
    <text evidence="1 4">Belongs to the universal ribosomal protein uL5 family.</text>
</comment>
<organism evidence="6 7">
    <name type="scientific">Tegillarca granosa</name>
    <name type="common">Malaysian cockle</name>
    <name type="synonym">Anadara granosa</name>
    <dbReference type="NCBI Taxonomy" id="220873"/>
    <lineage>
        <taxon>Eukaryota</taxon>
        <taxon>Metazoa</taxon>
        <taxon>Spiralia</taxon>
        <taxon>Lophotrochozoa</taxon>
        <taxon>Mollusca</taxon>
        <taxon>Bivalvia</taxon>
        <taxon>Autobranchia</taxon>
        <taxon>Pteriomorphia</taxon>
        <taxon>Arcoida</taxon>
        <taxon>Arcoidea</taxon>
        <taxon>Arcidae</taxon>
        <taxon>Tegillarca</taxon>
    </lineage>
</organism>
<evidence type="ECO:0000256" key="2">
    <source>
        <dbReference type="ARBA" id="ARBA00022980"/>
    </source>
</evidence>
<dbReference type="InterPro" id="IPR002132">
    <property type="entry name" value="Ribosomal_uL5"/>
</dbReference>
<sequence>MKDLRIVKLCLNICVGESGDRLTRAAKVLEQLTGQTPVFSKVRGAKAEEILERGLKVREYELRKNNFSDTGNFGFGIQEHIDLGIKYDPGIGIYGMDFYVVLGRPGFNVAHRRRRKSKIGFQHKVTKEESMKWFQQKGMQLEAQLFIYYY</sequence>
<protein>
    <recommendedName>
        <fullName evidence="5">Large ribosomal subunit protein uL5 C-terminal domain-containing protein</fullName>
    </recommendedName>
</protein>
<dbReference type="PANTHER" id="PTHR11994">
    <property type="entry name" value="60S RIBOSOMAL PROTEIN L11-RELATED"/>
    <property type="match status" value="1"/>
</dbReference>
<evidence type="ECO:0000256" key="3">
    <source>
        <dbReference type="ARBA" id="ARBA00023274"/>
    </source>
</evidence>
<evidence type="ECO:0000259" key="5">
    <source>
        <dbReference type="Pfam" id="PF00673"/>
    </source>
</evidence>
<dbReference type="PIRSF" id="PIRSF002161">
    <property type="entry name" value="Ribosomal_L5"/>
    <property type="match status" value="1"/>
</dbReference>
<feature type="domain" description="Large ribosomal subunit protein uL5 C-terminal" evidence="5">
    <location>
        <begin position="41"/>
        <end position="133"/>
    </location>
</feature>
<comment type="caution">
    <text evidence="6">The sequence shown here is derived from an EMBL/GenBank/DDBJ whole genome shotgun (WGS) entry which is preliminary data.</text>
</comment>
<gene>
    <name evidence="6" type="ORF">KUTeg_000387</name>
</gene>
<name>A0ABQ9FYS1_TEGGR</name>
<evidence type="ECO:0000256" key="1">
    <source>
        <dbReference type="ARBA" id="ARBA00008553"/>
    </source>
</evidence>
<accession>A0ABQ9FYS1</accession>
<keyword evidence="7" id="KW-1185">Reference proteome</keyword>
<evidence type="ECO:0000313" key="7">
    <source>
        <dbReference type="Proteomes" id="UP001217089"/>
    </source>
</evidence>
<dbReference type="Proteomes" id="UP001217089">
    <property type="component" value="Unassembled WGS sequence"/>
</dbReference>
<dbReference type="SUPFAM" id="SSF55282">
    <property type="entry name" value="RL5-like"/>
    <property type="match status" value="1"/>
</dbReference>